<dbReference type="Proteomes" id="UP000198318">
    <property type="component" value="Unassembled WGS sequence"/>
</dbReference>
<sequence length="470" mass="50848">YGTQRLDTAKTFREGIDGNDRFATYHYTDSGSITSITDTSRDGVDNQCFTYDHLRRLTQAWSQGTTGACAAEPSSSVIGGPAPYWQSFTYDKAGNRTGETRHGIAGTTDTTRTYTYAPAGQGNRLTQLTQNSPTGNRTDTYTYDATGNTTTIQTADGSPSSSTQTFTWDTEGELTKVTQHGNDETYIYDADGNRLIRKDPTGSTLYLPGGTELRALNGASSATGTRYYAFAGQTVAMRASDGTITYLTGDHQGTDQIAINAATQSSTVRRFTPFGSIRGMDEDATWPNDRGFVGGVRDPTGLTHLGAREYDPDTGRFISVDPLMDPADPQQMNGYAYANNSPVSNADPDGKMCFPTGTGQVDCYNGDGVDRRSNSNGCYDVYDGGGRMVASTGGGLNSRTSRHVGAWNTITVPKYIDIVRFRKKFWPFFYQFANPGGYRYAPEVQAVDIEAALHACAAWTNASELCSTPS</sequence>
<evidence type="ECO:0000313" key="4">
    <source>
        <dbReference type="Proteomes" id="UP000198318"/>
    </source>
</evidence>
<dbReference type="InterPro" id="IPR056823">
    <property type="entry name" value="TEN-like_YD-shell"/>
</dbReference>
<feature type="non-terminal residue" evidence="3">
    <location>
        <position position="1"/>
    </location>
</feature>
<name>A0A239P8G3_9ACTN</name>
<dbReference type="NCBIfam" id="TIGR01643">
    <property type="entry name" value="YD_repeat_2x"/>
    <property type="match status" value="1"/>
</dbReference>
<dbReference type="EMBL" id="FZOR01000095">
    <property type="protein sequence ID" value="SNT63193.1"/>
    <property type="molecule type" value="Genomic_DNA"/>
</dbReference>
<evidence type="ECO:0000259" key="2">
    <source>
        <dbReference type="Pfam" id="PF25023"/>
    </source>
</evidence>
<dbReference type="AlphaFoldDB" id="A0A239P8G3"/>
<proteinExistence type="predicted"/>
<evidence type="ECO:0000256" key="1">
    <source>
        <dbReference type="ARBA" id="ARBA00022737"/>
    </source>
</evidence>
<evidence type="ECO:0000313" key="3">
    <source>
        <dbReference type="EMBL" id="SNT63193.1"/>
    </source>
</evidence>
<dbReference type="OrthoDB" id="291011at2"/>
<protein>
    <submittedName>
        <fullName evidence="3">RHS repeat-associated core domain-containing protein</fullName>
    </submittedName>
</protein>
<reference evidence="3 4" key="1">
    <citation type="submission" date="2017-06" db="EMBL/GenBank/DDBJ databases">
        <authorList>
            <person name="Kim H.J."/>
            <person name="Triplett B.A."/>
        </authorList>
    </citation>
    <scope>NUCLEOTIDE SEQUENCE [LARGE SCALE GENOMIC DNA]</scope>
    <source>
        <strain evidence="3 4">DSM 44715</strain>
    </source>
</reference>
<dbReference type="InterPro" id="IPR006530">
    <property type="entry name" value="YD"/>
</dbReference>
<gene>
    <name evidence="3" type="ORF">SAMN05443665_10951</name>
</gene>
<dbReference type="InterPro" id="IPR022385">
    <property type="entry name" value="Rhs_assc_core"/>
</dbReference>
<dbReference type="NCBIfam" id="TIGR03696">
    <property type="entry name" value="Rhs_assc_core"/>
    <property type="match status" value="1"/>
</dbReference>
<organism evidence="3 4">
    <name type="scientific">Actinomadura meyerae</name>
    <dbReference type="NCBI Taxonomy" id="240840"/>
    <lineage>
        <taxon>Bacteria</taxon>
        <taxon>Bacillati</taxon>
        <taxon>Actinomycetota</taxon>
        <taxon>Actinomycetes</taxon>
        <taxon>Streptosporangiales</taxon>
        <taxon>Thermomonosporaceae</taxon>
        <taxon>Actinomadura</taxon>
    </lineage>
</organism>
<feature type="domain" description="Teneurin-like YD-shell" evidence="2">
    <location>
        <begin position="87"/>
        <end position="343"/>
    </location>
</feature>
<accession>A0A239P8G3</accession>
<dbReference type="RefSeq" id="WP_143228378.1">
    <property type="nucleotide sequence ID" value="NZ_FZOR01000095.1"/>
</dbReference>
<keyword evidence="1" id="KW-0677">Repeat</keyword>
<dbReference type="Pfam" id="PF25023">
    <property type="entry name" value="TEN_YD-shell"/>
    <property type="match status" value="1"/>
</dbReference>
<dbReference type="Gene3D" id="2.180.10.10">
    <property type="entry name" value="RHS repeat-associated core"/>
    <property type="match status" value="1"/>
</dbReference>
<dbReference type="InterPro" id="IPR050708">
    <property type="entry name" value="T6SS_VgrG/RHS"/>
</dbReference>
<dbReference type="PANTHER" id="PTHR32305">
    <property type="match status" value="1"/>
</dbReference>
<dbReference type="PANTHER" id="PTHR32305:SF17">
    <property type="entry name" value="TRNA NUCLEASE WAPA"/>
    <property type="match status" value="1"/>
</dbReference>
<keyword evidence="4" id="KW-1185">Reference proteome</keyword>